<evidence type="ECO:0000313" key="2">
    <source>
        <dbReference type="Proteomes" id="UP000191342"/>
    </source>
</evidence>
<reference evidence="2" key="1">
    <citation type="journal article" date="2017" name="Nat. Microbiol.">
        <title>Global analysis of biosynthetic gene clusters reveals vast potential of secondary metabolite production in Penicillium species.</title>
        <authorList>
            <person name="Nielsen J.C."/>
            <person name="Grijseels S."/>
            <person name="Prigent S."/>
            <person name="Ji B."/>
            <person name="Dainat J."/>
            <person name="Nielsen K.F."/>
            <person name="Frisvad J.C."/>
            <person name="Workman M."/>
            <person name="Nielsen J."/>
        </authorList>
    </citation>
    <scope>NUCLEOTIDE SEQUENCE [LARGE SCALE GENOMIC DNA]</scope>
    <source>
        <strain evidence="2">IBT 14082</strain>
    </source>
</reference>
<sequence>MVTKRTCQFAGPVQVNGERYYRQFCENTSKPKTIPSLRRGTLRLRLRDGRAVQRYSREFSNIPPCALGVDISHLSAGLLMLLRAGKTGEDFRTTAWGIAHGVARPMAESEASDAGTEFTDVRSEGPEALDALPDDENSAPGTNQTRVQVGFVFEFSNTLFQTCVPASY</sequence>
<name>A0A1V6TVW1_9EURO</name>
<gene>
    <name evidence="1" type="ORF">PENFLA_c003G09384</name>
</gene>
<accession>A0A1V6TVW1</accession>
<organism evidence="1 2">
    <name type="scientific">Penicillium flavigenum</name>
    <dbReference type="NCBI Taxonomy" id="254877"/>
    <lineage>
        <taxon>Eukaryota</taxon>
        <taxon>Fungi</taxon>
        <taxon>Dikarya</taxon>
        <taxon>Ascomycota</taxon>
        <taxon>Pezizomycotina</taxon>
        <taxon>Eurotiomycetes</taxon>
        <taxon>Eurotiomycetidae</taxon>
        <taxon>Eurotiales</taxon>
        <taxon>Aspergillaceae</taxon>
        <taxon>Penicillium</taxon>
    </lineage>
</organism>
<protein>
    <submittedName>
        <fullName evidence="1">Uncharacterized protein</fullName>
    </submittedName>
</protein>
<keyword evidence="2" id="KW-1185">Reference proteome</keyword>
<dbReference type="AlphaFoldDB" id="A0A1V6TVW1"/>
<dbReference type="EMBL" id="MLQL01000003">
    <property type="protein sequence ID" value="OQE30134.1"/>
    <property type="molecule type" value="Genomic_DNA"/>
</dbReference>
<dbReference type="Proteomes" id="UP000191342">
    <property type="component" value="Unassembled WGS sequence"/>
</dbReference>
<dbReference type="OrthoDB" id="10425670at2759"/>
<evidence type="ECO:0000313" key="1">
    <source>
        <dbReference type="EMBL" id="OQE30134.1"/>
    </source>
</evidence>
<comment type="caution">
    <text evidence="1">The sequence shown here is derived from an EMBL/GenBank/DDBJ whole genome shotgun (WGS) entry which is preliminary data.</text>
</comment>
<proteinExistence type="predicted"/>